<dbReference type="InterPro" id="IPR002182">
    <property type="entry name" value="NB-ARC"/>
</dbReference>
<dbReference type="Pfam" id="PF23247">
    <property type="entry name" value="LRR_RPS2"/>
    <property type="match status" value="2"/>
</dbReference>
<gene>
    <name evidence="6" type="ORF">GIB67_003231</name>
</gene>
<dbReference type="InterPro" id="IPR003593">
    <property type="entry name" value="AAA+_ATPase"/>
</dbReference>
<evidence type="ECO:0000313" key="7">
    <source>
        <dbReference type="Proteomes" id="UP000541444"/>
    </source>
</evidence>
<accession>A0A7J7LH54</accession>
<evidence type="ECO:0000256" key="4">
    <source>
        <dbReference type="ARBA" id="ARBA00022840"/>
    </source>
</evidence>
<comment type="caution">
    <text evidence="6">The sequence shown here is derived from an EMBL/GenBank/DDBJ whole genome shotgun (WGS) entry which is preliminary data.</text>
</comment>
<keyword evidence="4" id="KW-0547">Nucleotide-binding</keyword>
<dbReference type="PANTHER" id="PTHR33463">
    <property type="entry name" value="NB-ARC DOMAIN-CONTAINING PROTEIN-RELATED"/>
    <property type="match status" value="1"/>
</dbReference>
<dbReference type="SMART" id="SM00382">
    <property type="entry name" value="AAA"/>
    <property type="match status" value="1"/>
</dbReference>
<dbReference type="Pfam" id="PF13855">
    <property type="entry name" value="LRR_8"/>
    <property type="match status" value="2"/>
</dbReference>
<keyword evidence="3" id="KW-0611">Plant defense</keyword>
<dbReference type="InterPro" id="IPR036388">
    <property type="entry name" value="WH-like_DNA-bd_sf"/>
</dbReference>
<dbReference type="Gene3D" id="1.10.8.430">
    <property type="entry name" value="Helical domain of apoptotic protease-activating factors"/>
    <property type="match status" value="1"/>
</dbReference>
<keyword evidence="4" id="KW-0067">ATP-binding</keyword>
<dbReference type="OrthoDB" id="3794806at2759"/>
<evidence type="ECO:0000313" key="6">
    <source>
        <dbReference type="EMBL" id="KAF6141860.1"/>
    </source>
</evidence>
<evidence type="ECO:0000256" key="1">
    <source>
        <dbReference type="ARBA" id="ARBA00008894"/>
    </source>
</evidence>
<dbReference type="GO" id="GO:0005524">
    <property type="term" value="F:ATP binding"/>
    <property type="evidence" value="ECO:0007669"/>
    <property type="project" value="UniProtKB-KW"/>
</dbReference>
<dbReference type="Gene3D" id="3.40.50.300">
    <property type="entry name" value="P-loop containing nucleotide triphosphate hydrolases"/>
    <property type="match status" value="1"/>
</dbReference>
<dbReference type="EMBL" id="JACGCM010002285">
    <property type="protein sequence ID" value="KAF6141860.1"/>
    <property type="molecule type" value="Genomic_DNA"/>
</dbReference>
<dbReference type="PANTHER" id="PTHR33463:SF198">
    <property type="entry name" value="RPP4C3"/>
    <property type="match status" value="1"/>
</dbReference>
<feature type="domain" description="AAA+ ATPase" evidence="5">
    <location>
        <begin position="167"/>
        <end position="301"/>
    </location>
</feature>
<proteinExistence type="inferred from homology"/>
<dbReference type="InterPro" id="IPR042197">
    <property type="entry name" value="Apaf_helical"/>
</dbReference>
<dbReference type="AlphaFoldDB" id="A0A7J7LH54"/>
<dbReference type="GO" id="GO:0006952">
    <property type="term" value="P:defense response"/>
    <property type="evidence" value="ECO:0007669"/>
    <property type="project" value="UniProtKB-KW"/>
</dbReference>
<dbReference type="SUPFAM" id="SSF52058">
    <property type="entry name" value="L domain-like"/>
    <property type="match status" value="1"/>
</dbReference>
<dbReference type="InterPro" id="IPR001611">
    <property type="entry name" value="Leu-rich_rpt"/>
</dbReference>
<dbReference type="FunFam" id="3.40.50.300:FF:001091">
    <property type="entry name" value="Probable disease resistance protein At1g61300"/>
    <property type="match status" value="1"/>
</dbReference>
<keyword evidence="7" id="KW-1185">Reference proteome</keyword>
<dbReference type="InterPro" id="IPR057135">
    <property type="entry name" value="At4g27190-like_LRR"/>
</dbReference>
<name>A0A7J7LH54_9MAGN</name>
<dbReference type="Proteomes" id="UP000541444">
    <property type="component" value="Unassembled WGS sequence"/>
</dbReference>
<dbReference type="GO" id="GO:0043531">
    <property type="term" value="F:ADP binding"/>
    <property type="evidence" value="ECO:0007669"/>
    <property type="project" value="InterPro"/>
</dbReference>
<dbReference type="Gene3D" id="1.10.10.10">
    <property type="entry name" value="Winged helix-like DNA-binding domain superfamily/Winged helix DNA-binding domain"/>
    <property type="match status" value="1"/>
</dbReference>
<dbReference type="InterPro" id="IPR032675">
    <property type="entry name" value="LRR_dom_sf"/>
</dbReference>
<evidence type="ECO:0000259" key="5">
    <source>
        <dbReference type="SMART" id="SM00382"/>
    </source>
</evidence>
<organism evidence="6 7">
    <name type="scientific">Kingdonia uniflora</name>
    <dbReference type="NCBI Taxonomy" id="39325"/>
    <lineage>
        <taxon>Eukaryota</taxon>
        <taxon>Viridiplantae</taxon>
        <taxon>Streptophyta</taxon>
        <taxon>Embryophyta</taxon>
        <taxon>Tracheophyta</taxon>
        <taxon>Spermatophyta</taxon>
        <taxon>Magnoliopsida</taxon>
        <taxon>Ranunculales</taxon>
        <taxon>Circaeasteraceae</taxon>
        <taxon>Kingdonia</taxon>
    </lineage>
</organism>
<reference evidence="6 7" key="1">
    <citation type="journal article" date="2020" name="IScience">
        <title>Genome Sequencing of the Endangered Kingdonia uniflora (Circaeasteraceae, Ranunculales) Reveals Potential Mechanisms of Evolutionary Specialization.</title>
        <authorList>
            <person name="Sun Y."/>
            <person name="Deng T."/>
            <person name="Zhang A."/>
            <person name="Moore M.J."/>
            <person name="Landis J.B."/>
            <person name="Lin N."/>
            <person name="Zhang H."/>
            <person name="Zhang X."/>
            <person name="Huang J."/>
            <person name="Zhang X."/>
            <person name="Sun H."/>
            <person name="Wang H."/>
        </authorList>
    </citation>
    <scope>NUCLEOTIDE SEQUENCE [LARGE SCALE GENOMIC DNA]</scope>
    <source>
        <strain evidence="6">TB1705</strain>
        <tissue evidence="6">Leaf</tissue>
    </source>
</reference>
<dbReference type="InterPro" id="IPR050905">
    <property type="entry name" value="Plant_NBS-LRR"/>
</dbReference>
<sequence>MEVAVPAVELVNYAGRPAKRHLGYLFHHRRNVDDLRLKVERELLSLEADVRTKVELARSRGEVIRQVVDGWLNKVETTRTETSALHDGAVEITTCFQGWFFARYRLGKKAKRKTDFVVELLKEGENLINNPISNLAPIPSIPVQHFDAFASRHSTKHQIIKALENDQNFIVGVYGMPGVGKTTLMKELRELVEDIKSFDMVVMATISQKPDLKAIQTEIAEKLGMELKENSITARAERLWARLEQESKILVILDDLWEEVELAKLGIIRYRKGCKVVITTRNLDICNSMNTQENIEVQVLSEKDSWELFRQNAGECIDSDALHVVAKEVVNECKGLPLAIVTLGKALKNKKFGIWVDASRQLKKSSFEGMSPVITSIKYSYDNLETNESRLCFLFCCLFPEDHKITNDDLLGYVTGEEIFGDVETLEEMRGRLDAVIDKLLSSSLLLRGDADSGYVMMHDIVRDVGISIGSEESNGFIVKSNMGMTQWPKMKNVGACMRLSLMKNEISNLPGQPECPQLLTLSLANNEPLENIPDRFFDHMERLMNLNLTRTGISSLPKTLPLATNLRTLYLDNCYWLQNVSLIGKLSKLEILSIQNSGIRSLPVEIRGLTNLKLLNLSDNLDLKIIPPNVISSFSCLEELDMSNSFNDWEIEGMEDGSKASLMELVSLTSLTSLHLDTKHSRWSSLDIPFCWEQLTKFNINIGTKNYGSKYLRNLFIKINTETIADWVKVVFEITDELRLLDCKYLKNVIPLLGRGFNRLKFLRFYSCKKMEYVMLVEEIGMQTIFIGLEYLELSFFAWIEGNLRRATSKRVSRKVDFPLCRYVSWVVGLEEGHASNILSGLREIHLLELSITKIWNGVIPLGSLQNLKEVVIEMCRSLRYLFSMAMAQQLQGLEELRIRDCQRMVKIISLEDQLEFVPNNITSLPRTPVFFNLRKLEIRYCYSVKCLLPIRIAQGLVQLEELNVSRCDKMEEVIEECQEQDEEQEEDIMTMLPRLRWNAKTKVPSHDYNPSSCFW</sequence>
<dbReference type="Pfam" id="PF00931">
    <property type="entry name" value="NB-ARC"/>
    <property type="match status" value="1"/>
</dbReference>
<dbReference type="PRINTS" id="PR00364">
    <property type="entry name" value="DISEASERSIST"/>
</dbReference>
<dbReference type="InterPro" id="IPR027417">
    <property type="entry name" value="P-loop_NTPase"/>
</dbReference>
<keyword evidence="2" id="KW-0677">Repeat</keyword>
<dbReference type="Gene3D" id="3.80.10.10">
    <property type="entry name" value="Ribonuclease Inhibitor"/>
    <property type="match status" value="2"/>
</dbReference>
<dbReference type="SUPFAM" id="SSF52540">
    <property type="entry name" value="P-loop containing nucleoside triphosphate hydrolases"/>
    <property type="match status" value="1"/>
</dbReference>
<comment type="similarity">
    <text evidence="1">Belongs to the disease resistance NB-LRR family.</text>
</comment>
<evidence type="ECO:0000256" key="3">
    <source>
        <dbReference type="ARBA" id="ARBA00022821"/>
    </source>
</evidence>
<evidence type="ECO:0000256" key="2">
    <source>
        <dbReference type="ARBA" id="ARBA00022737"/>
    </source>
</evidence>
<protein>
    <recommendedName>
        <fullName evidence="5">AAA+ ATPase domain-containing protein</fullName>
    </recommendedName>
</protein>